<dbReference type="OrthoDB" id="9812571at2"/>
<dbReference type="AlphaFoldDB" id="A0A1I3C5B8"/>
<evidence type="ECO:0000313" key="2">
    <source>
        <dbReference type="Proteomes" id="UP000199518"/>
    </source>
</evidence>
<dbReference type="EMBL" id="FOQD01000002">
    <property type="protein sequence ID" value="SFH69349.1"/>
    <property type="molecule type" value="Genomic_DNA"/>
</dbReference>
<dbReference type="Proteomes" id="UP000199518">
    <property type="component" value="Unassembled WGS sequence"/>
</dbReference>
<dbReference type="InterPro" id="IPR011004">
    <property type="entry name" value="Trimer_LpxA-like_sf"/>
</dbReference>
<keyword evidence="2" id="KW-1185">Reference proteome</keyword>
<dbReference type="GO" id="GO:0016740">
    <property type="term" value="F:transferase activity"/>
    <property type="evidence" value="ECO:0007669"/>
    <property type="project" value="UniProtKB-KW"/>
</dbReference>
<dbReference type="Pfam" id="PF14602">
    <property type="entry name" value="Hexapep_2"/>
    <property type="match status" value="1"/>
</dbReference>
<reference evidence="2" key="1">
    <citation type="submission" date="2016-10" db="EMBL/GenBank/DDBJ databases">
        <authorList>
            <person name="Varghese N."/>
            <person name="Submissions S."/>
        </authorList>
    </citation>
    <scope>NUCLEOTIDE SEQUENCE [LARGE SCALE GENOMIC DNA]</scope>
    <source>
        <strain evidence="2">DSM 26348</strain>
    </source>
</reference>
<protein>
    <submittedName>
        <fullName evidence="1">Acetyltransferase (Isoleucine patch superfamily)</fullName>
    </submittedName>
</protein>
<dbReference type="STRING" id="1576369.SAMN05421753_10295"/>
<dbReference type="InterPro" id="IPR051159">
    <property type="entry name" value="Hexapeptide_acetyltransf"/>
</dbReference>
<name>A0A1I3C5B8_9PLAN</name>
<keyword evidence="1" id="KW-0808">Transferase</keyword>
<proteinExistence type="predicted"/>
<organism evidence="1 2">
    <name type="scientific">Planctomicrobium piriforme</name>
    <dbReference type="NCBI Taxonomy" id="1576369"/>
    <lineage>
        <taxon>Bacteria</taxon>
        <taxon>Pseudomonadati</taxon>
        <taxon>Planctomycetota</taxon>
        <taxon>Planctomycetia</taxon>
        <taxon>Planctomycetales</taxon>
        <taxon>Planctomycetaceae</taxon>
        <taxon>Planctomicrobium</taxon>
    </lineage>
</organism>
<dbReference type="InterPro" id="IPR001451">
    <property type="entry name" value="Hexapep"/>
</dbReference>
<dbReference type="PANTHER" id="PTHR23416">
    <property type="entry name" value="SIALIC ACID SYNTHASE-RELATED"/>
    <property type="match status" value="1"/>
</dbReference>
<evidence type="ECO:0000313" key="1">
    <source>
        <dbReference type="EMBL" id="SFH69349.1"/>
    </source>
</evidence>
<accession>A0A1I3C5B8</accession>
<sequence>MKTHGTGQPPWEFAKRGDGVVLEEGVLVFHPENITLGSDVYVGHQTILKAYYRNEMRIGSGVWIGQQCFFHSAGGIEIEDNVGIGPGVRILTSQHQLTDSRAPIMHQPLSFAPVRIGAGSDIGVSAVILPGVTLGNGVQVAAGAVVKDSFPDYAVIGGVPAKLIRIREVTASEM</sequence>
<dbReference type="CDD" id="cd04647">
    <property type="entry name" value="LbH_MAT_like"/>
    <property type="match status" value="1"/>
</dbReference>
<dbReference type="RefSeq" id="WP_092047795.1">
    <property type="nucleotide sequence ID" value="NZ_FOQD01000002.1"/>
</dbReference>
<dbReference type="Gene3D" id="2.160.10.10">
    <property type="entry name" value="Hexapeptide repeat proteins"/>
    <property type="match status" value="1"/>
</dbReference>
<dbReference type="SUPFAM" id="SSF51161">
    <property type="entry name" value="Trimeric LpxA-like enzymes"/>
    <property type="match status" value="1"/>
</dbReference>
<gene>
    <name evidence="1" type="ORF">SAMN05421753_10295</name>
</gene>